<evidence type="ECO:0000313" key="4">
    <source>
        <dbReference type="EMBL" id="TLD91106.1"/>
    </source>
</evidence>
<dbReference type="EMBL" id="QBIU01000001">
    <property type="protein sequence ID" value="MWV69560.1"/>
    <property type="molecule type" value="Genomic_DNA"/>
</dbReference>
<comment type="caution">
    <text evidence="4">The sequence shown here is derived from an EMBL/GenBank/DDBJ whole genome shotgun (WGS) entry which is preliminary data.</text>
</comment>
<evidence type="ECO:0000313" key="2">
    <source>
        <dbReference type="EMBL" id="MWV69560.1"/>
    </source>
</evidence>
<organism evidence="4 5">
    <name type="scientific">Helicobacter saguini</name>
    <dbReference type="NCBI Taxonomy" id="1548018"/>
    <lineage>
        <taxon>Bacteria</taxon>
        <taxon>Pseudomonadati</taxon>
        <taxon>Campylobacterota</taxon>
        <taxon>Epsilonproteobacteria</taxon>
        <taxon>Campylobacterales</taxon>
        <taxon>Helicobacteraceae</taxon>
        <taxon>Helicobacter</taxon>
    </lineage>
</organism>
<gene>
    <name evidence="2" type="ORF">DCO61_05940</name>
    <name evidence="3" type="ORF">DCO61_08570</name>
    <name evidence="4" type="ORF">LS64_012180</name>
</gene>
<reference evidence="2 6" key="4">
    <citation type="submission" date="2019-12" db="EMBL/GenBank/DDBJ databases">
        <title>Multi-Generational Helicobacter saguini Isolates.</title>
        <authorList>
            <person name="Mannion A."/>
            <person name="Shen Z."/>
            <person name="Fox J.G."/>
        </authorList>
    </citation>
    <scope>NUCLEOTIDE SEQUENCE [LARGE SCALE GENOMIC DNA]</scope>
    <source>
        <strain evidence="2">16-048</strain>
        <strain evidence="6">16-048 (F4)</strain>
    </source>
</reference>
<dbReference type="RefSeq" id="WP_034568885.1">
    <property type="nucleotide sequence ID" value="NZ_JRMP02000066.1"/>
</dbReference>
<feature type="region of interest" description="Disordered" evidence="1">
    <location>
        <begin position="41"/>
        <end position="61"/>
    </location>
</feature>
<reference evidence="4" key="3">
    <citation type="submission" date="2018-04" db="EMBL/GenBank/DDBJ databases">
        <authorList>
            <person name="Sheh A."/>
            <person name="Shen Z."/>
            <person name="Mannion A.J."/>
            <person name="Fox J.G."/>
        </authorList>
    </citation>
    <scope>NUCLEOTIDE SEQUENCE</scope>
    <source>
        <strain evidence="4">MIT 97-6194</strain>
    </source>
</reference>
<evidence type="ECO:0000313" key="5">
    <source>
        <dbReference type="Proteomes" id="UP000029714"/>
    </source>
</evidence>
<dbReference type="Proteomes" id="UP000477070">
    <property type="component" value="Unassembled WGS sequence"/>
</dbReference>
<dbReference type="EMBL" id="JRMP02000066">
    <property type="protein sequence ID" value="TLD91106.1"/>
    <property type="molecule type" value="Genomic_DNA"/>
</dbReference>
<dbReference type="Proteomes" id="UP000029714">
    <property type="component" value="Unassembled WGS sequence"/>
</dbReference>
<evidence type="ECO:0000313" key="3">
    <source>
        <dbReference type="EMBL" id="MWV70049.1"/>
    </source>
</evidence>
<dbReference type="EMBL" id="QBIU01000001">
    <property type="protein sequence ID" value="MWV70049.1"/>
    <property type="molecule type" value="Genomic_DNA"/>
</dbReference>
<feature type="compositionally biased region" description="Basic and acidic residues" evidence="1">
    <location>
        <begin position="48"/>
        <end position="61"/>
    </location>
</feature>
<sequence length="61" mass="7068">MNKSIIDYGIEFLKVSHNTKKKRFNAYAKYQRLESAVNVESAVNDSNLSHKQDSKIKNTHK</sequence>
<dbReference type="AlphaFoldDB" id="A0A099BJJ9"/>
<evidence type="ECO:0000256" key="1">
    <source>
        <dbReference type="SAM" id="MobiDB-lite"/>
    </source>
</evidence>
<accession>A0A099BJJ9</accession>
<reference evidence="4 5" key="1">
    <citation type="journal article" date="2014" name="Genome Announc.">
        <title>Draft genome sequences of eight enterohepatic helicobacter species isolated from both laboratory and wild rodents.</title>
        <authorList>
            <person name="Sheh A."/>
            <person name="Shen Z."/>
            <person name="Fox J.G."/>
        </authorList>
    </citation>
    <scope>NUCLEOTIDE SEQUENCE [LARGE SCALE GENOMIC DNA]</scope>
    <source>
        <strain evidence="4 5">MIT 97-6194</strain>
    </source>
</reference>
<protein>
    <submittedName>
        <fullName evidence="4">Uncharacterized protein</fullName>
    </submittedName>
</protein>
<keyword evidence="5" id="KW-1185">Reference proteome</keyword>
<proteinExistence type="predicted"/>
<name>A0A099BJJ9_9HELI</name>
<reference evidence="4 5" key="2">
    <citation type="journal article" date="2016" name="Infect. Immun.">
        <title>Helicobacter saguini, a Novel Helicobacter Isolated from Cotton-Top Tamarins with Ulcerative Colitis, Has Proinflammatory Properties and Induces Typhlocolitis and Dysplasia in Gnotobiotic IL-10-/- Mice.</title>
        <authorList>
            <person name="Shen Z."/>
            <person name="Mannion A."/>
            <person name="Whary M.T."/>
            <person name="Muthupalani S."/>
            <person name="Sheh A."/>
            <person name="Feng Y."/>
            <person name="Gong G."/>
            <person name="Vandamme P."/>
            <person name="Holcombe H.R."/>
            <person name="Paster B.J."/>
            <person name="Fox J.G."/>
        </authorList>
    </citation>
    <scope>NUCLEOTIDE SEQUENCE [LARGE SCALE GENOMIC DNA]</scope>
    <source>
        <strain evidence="4 5">MIT 97-6194</strain>
    </source>
</reference>
<evidence type="ECO:0000313" key="6">
    <source>
        <dbReference type="Proteomes" id="UP000477070"/>
    </source>
</evidence>